<dbReference type="AlphaFoldDB" id="A0A922SP44"/>
<dbReference type="FunFam" id="3.30.505.10:FF:000007">
    <property type="entry name" value="E3 ubiquitin-protein ligase CBL"/>
    <property type="match status" value="1"/>
</dbReference>
<dbReference type="GO" id="GO:0008270">
    <property type="term" value="F:zinc ion binding"/>
    <property type="evidence" value="ECO:0007669"/>
    <property type="project" value="UniProtKB-KW"/>
</dbReference>
<dbReference type="Proteomes" id="UP000814243">
    <property type="component" value="Unassembled WGS sequence"/>
</dbReference>
<proteinExistence type="predicted"/>
<dbReference type="GO" id="GO:0017124">
    <property type="term" value="F:SH3 domain binding"/>
    <property type="evidence" value="ECO:0007669"/>
    <property type="project" value="TreeGrafter"/>
</dbReference>
<feature type="region of interest" description="Disordered" evidence="4">
    <location>
        <begin position="204"/>
        <end position="240"/>
    </location>
</feature>
<dbReference type="GO" id="GO:0061630">
    <property type="term" value="F:ubiquitin protein ligase activity"/>
    <property type="evidence" value="ECO:0007669"/>
    <property type="project" value="UniProtKB-EC"/>
</dbReference>
<dbReference type="Pfam" id="PF02762">
    <property type="entry name" value="Cbl_N3"/>
    <property type="match status" value="1"/>
</dbReference>
<keyword evidence="3" id="KW-0833">Ubl conjugation pathway</keyword>
<name>A0A922SP44_SPOEX</name>
<dbReference type="CDD" id="cd09920">
    <property type="entry name" value="SH2_Cbl-b_TKB"/>
    <property type="match status" value="1"/>
</dbReference>
<feature type="compositionally biased region" description="Low complexity" evidence="4">
    <location>
        <begin position="361"/>
        <end position="375"/>
    </location>
</feature>
<dbReference type="PANTHER" id="PTHR23007">
    <property type="entry name" value="CBL"/>
    <property type="match status" value="1"/>
</dbReference>
<gene>
    <name evidence="6" type="ORF">HF086_003088</name>
</gene>
<keyword evidence="2 3" id="KW-0106">Calcium</keyword>
<feature type="compositionally biased region" description="Low complexity" evidence="4">
    <location>
        <begin position="226"/>
        <end position="240"/>
    </location>
</feature>
<dbReference type="InterPro" id="IPR024162">
    <property type="entry name" value="Adaptor_Cbl"/>
</dbReference>
<evidence type="ECO:0000256" key="3">
    <source>
        <dbReference type="RuleBase" id="RU367001"/>
    </source>
</evidence>
<feature type="compositionally biased region" description="Polar residues" evidence="4">
    <location>
        <begin position="597"/>
        <end position="612"/>
    </location>
</feature>
<evidence type="ECO:0000313" key="7">
    <source>
        <dbReference type="Proteomes" id="UP000814243"/>
    </source>
</evidence>
<evidence type="ECO:0000256" key="4">
    <source>
        <dbReference type="SAM" id="MobiDB-lite"/>
    </source>
</evidence>
<keyword evidence="3" id="KW-0862">Zinc</keyword>
<keyword evidence="3" id="KW-0808">Transferase</keyword>
<dbReference type="Pfam" id="PF02761">
    <property type="entry name" value="Cbl_N2"/>
    <property type="match status" value="1"/>
</dbReference>
<accession>A0A922SP44</accession>
<keyword evidence="1 3" id="KW-0479">Metal-binding</keyword>
<dbReference type="PANTHER" id="PTHR23007:SF11">
    <property type="entry name" value="E3 UBIQUITIN-PROTEIN LIGASE CBL"/>
    <property type="match status" value="1"/>
</dbReference>
<dbReference type="EMBL" id="JACEFF010000024">
    <property type="protein sequence ID" value="KAH9645542.1"/>
    <property type="molecule type" value="Genomic_DNA"/>
</dbReference>
<feature type="compositionally biased region" description="Basic and acidic residues" evidence="4">
    <location>
        <begin position="376"/>
        <end position="392"/>
    </location>
</feature>
<dbReference type="InterPro" id="IPR014741">
    <property type="entry name" value="Adaptor_Cbl_EF_hand-like"/>
</dbReference>
<comment type="function">
    <text evidence="3">E3 ubiquitin-protein ligase which accepts ubiquitin from specific E2 ubiquitin-conjugating enzymes, and transfers it to substrates, generally promoting their degradation by the proteasome.</text>
</comment>
<dbReference type="EC" id="2.3.2.27" evidence="3"/>
<comment type="caution">
    <text evidence="6">The sequence shown here is derived from an EMBL/GenBank/DDBJ whole genome shotgun (WGS) entry which is preliminary data.</text>
</comment>
<dbReference type="GO" id="GO:0005509">
    <property type="term" value="F:calcium ion binding"/>
    <property type="evidence" value="ECO:0007669"/>
    <property type="project" value="UniProtKB-UniRule"/>
</dbReference>
<dbReference type="InterPro" id="IPR011992">
    <property type="entry name" value="EF-hand-dom_pair"/>
</dbReference>
<dbReference type="GO" id="GO:0045121">
    <property type="term" value="C:membrane raft"/>
    <property type="evidence" value="ECO:0007669"/>
    <property type="project" value="TreeGrafter"/>
</dbReference>
<dbReference type="GO" id="GO:0007165">
    <property type="term" value="P:signal transduction"/>
    <property type="evidence" value="ECO:0007669"/>
    <property type="project" value="TreeGrafter"/>
</dbReference>
<dbReference type="SUPFAM" id="SSF47473">
    <property type="entry name" value="EF-hand"/>
    <property type="match status" value="1"/>
</dbReference>
<reference evidence="6" key="1">
    <citation type="journal article" date="2021" name="G3 (Bethesda)">
        <title>Genome and transcriptome analysis of the beet armyworm Spodoptera exigua reveals targets for pest control. .</title>
        <authorList>
            <person name="Simon S."/>
            <person name="Breeschoten T."/>
            <person name="Jansen H.J."/>
            <person name="Dirks R.P."/>
            <person name="Schranz M.E."/>
            <person name="Ros V.I.D."/>
        </authorList>
    </citation>
    <scope>NUCLEOTIDE SEQUENCE</scope>
    <source>
        <strain evidence="6">TB_SE_WUR_2020</strain>
    </source>
</reference>
<comment type="catalytic activity">
    <reaction evidence="3">
        <text>S-ubiquitinyl-[E2 ubiquitin-conjugating enzyme]-L-cysteine + [acceptor protein]-L-lysine = [E2 ubiquitin-conjugating enzyme]-L-cysteine + N(6)-ubiquitinyl-[acceptor protein]-L-lysine.</text>
        <dbReference type="EC" id="2.3.2.27"/>
    </reaction>
</comment>
<evidence type="ECO:0000259" key="5">
    <source>
        <dbReference type="PROSITE" id="PS51506"/>
    </source>
</evidence>
<dbReference type="GO" id="GO:0023051">
    <property type="term" value="P:regulation of signaling"/>
    <property type="evidence" value="ECO:0007669"/>
    <property type="project" value="InterPro"/>
</dbReference>
<feature type="compositionally biased region" description="Basic and acidic residues" evidence="4">
    <location>
        <begin position="343"/>
        <end position="358"/>
    </location>
</feature>
<dbReference type="SUPFAM" id="SSF55550">
    <property type="entry name" value="SH2 domain"/>
    <property type="match status" value="1"/>
</dbReference>
<dbReference type="InterPro" id="IPR014742">
    <property type="entry name" value="Adaptor_Cbl_SH2-like"/>
</dbReference>
<comment type="domain">
    <text evidence="3">The N-terminus is composed of the phosphotyrosine binding (PTB) domain, a short linker region and the RING-type zinc finger. The PTB domain, which is also called TKB (tyrosine kinase binding) domain, is composed of three different subdomains: a four-helix bundle (4H), a calcium-binding EF hand and a divergent SH2 domain.</text>
</comment>
<evidence type="ECO:0000256" key="2">
    <source>
        <dbReference type="ARBA" id="ARBA00022837"/>
    </source>
</evidence>
<feature type="compositionally biased region" description="Basic and acidic residues" evidence="4">
    <location>
        <begin position="421"/>
        <end position="569"/>
    </location>
</feature>
<evidence type="ECO:0000313" key="6">
    <source>
        <dbReference type="EMBL" id="KAH9645542.1"/>
    </source>
</evidence>
<feature type="region of interest" description="Disordered" evidence="4">
    <location>
        <begin position="593"/>
        <end position="612"/>
    </location>
</feature>
<feature type="region of interest" description="Disordered" evidence="4">
    <location>
        <begin position="285"/>
        <end position="569"/>
    </location>
</feature>
<dbReference type="Gene3D" id="3.30.505.10">
    <property type="entry name" value="SH2 domain"/>
    <property type="match status" value="1"/>
</dbReference>
<feature type="domain" description="Cbl-PTB" evidence="5">
    <location>
        <begin position="1"/>
        <end position="168"/>
    </location>
</feature>
<dbReference type="InterPro" id="IPR036860">
    <property type="entry name" value="SH2_dom_sf"/>
</dbReference>
<organism evidence="6 7">
    <name type="scientific">Spodoptera exigua</name>
    <name type="common">Beet armyworm</name>
    <name type="synonym">Noctua fulgens</name>
    <dbReference type="NCBI Taxonomy" id="7107"/>
    <lineage>
        <taxon>Eukaryota</taxon>
        <taxon>Metazoa</taxon>
        <taxon>Ecdysozoa</taxon>
        <taxon>Arthropoda</taxon>
        <taxon>Hexapoda</taxon>
        <taxon>Insecta</taxon>
        <taxon>Pterygota</taxon>
        <taxon>Neoptera</taxon>
        <taxon>Endopterygota</taxon>
        <taxon>Lepidoptera</taxon>
        <taxon>Glossata</taxon>
        <taxon>Ditrysia</taxon>
        <taxon>Noctuoidea</taxon>
        <taxon>Noctuidae</taxon>
        <taxon>Amphipyrinae</taxon>
        <taxon>Spodoptera</taxon>
    </lineage>
</organism>
<keyword evidence="3" id="KW-0863">Zinc-finger</keyword>
<dbReference type="GO" id="GO:0030971">
    <property type="term" value="F:receptor tyrosine kinase binding"/>
    <property type="evidence" value="ECO:0007669"/>
    <property type="project" value="TreeGrafter"/>
</dbReference>
<comment type="pathway">
    <text evidence="3">Protein modification; protein ubiquitination.</text>
</comment>
<dbReference type="InterPro" id="IPR024159">
    <property type="entry name" value="Cbl_PTB"/>
</dbReference>
<sequence>MKKRRTLCIDNHLGTLVPWKIFREELNNVHPISSGLETMALKTTIDLTCNDFISNFEFDVFTRLFQPWSTLLRNWQLLAVTHPGYVAFLTYDEVKARLQKYIHRAGSYVFRLSCTRLGQWAIGYVTVDGEILQTIPQNKSLVQALLDGYREGFYLYPDGRDVNPDLSSAIISPAEDHITDSEGQGCPFCRAEIKGTEQVVVDAFVPPRPPNTTSDKNTKTAVKPVSSNSSGSSGSSGCNGSSVDVTISGSANGWASRNTTFNGLTDDIDDAEDWAEFNAATSTIDALRPSVRSPGASPRHSPRAPRRAPQPNENAYGELRAPPLPPRKSLSPAEPAIVAASTEPRRRSSLEPEPDSRHRLTSIITGSTETITGVIDTRHEVPPDPRAFEKPRRACTPQSNSRPLPAPPPERPAETPTPTEPKPERHLPDNRYNNERQEIPNRQERPPDNRIDRHPPNLPENRHPVAENRHPVPENRPNERHVPERHQENRPERAERQERHIPTPERQERHLPDNRHEIRVLDNRQERHVAPIEKSERHLPVSDSRHTDFRLPPERPPEKPDRIIESRSSFDRETRLERIGRLPGKGLCQRRPVEVWTSRQSPPQCPSFHQKT</sequence>
<dbReference type="PROSITE" id="PS51506">
    <property type="entry name" value="CBL_PTB"/>
    <property type="match status" value="1"/>
</dbReference>
<evidence type="ECO:0000256" key="1">
    <source>
        <dbReference type="ARBA" id="ARBA00022723"/>
    </source>
</evidence>
<protein>
    <recommendedName>
        <fullName evidence="3">E3 ubiquitin-protein ligase CBL</fullName>
        <ecNumber evidence="3">2.3.2.27</ecNumber>
    </recommendedName>
</protein>
<dbReference type="Gene3D" id="1.10.238.10">
    <property type="entry name" value="EF-hand"/>
    <property type="match status" value="1"/>
</dbReference>
<dbReference type="GO" id="GO:0001784">
    <property type="term" value="F:phosphotyrosine residue binding"/>
    <property type="evidence" value="ECO:0007669"/>
    <property type="project" value="UniProtKB-UniRule"/>
</dbReference>
<dbReference type="GO" id="GO:0005886">
    <property type="term" value="C:plasma membrane"/>
    <property type="evidence" value="ECO:0007669"/>
    <property type="project" value="TreeGrafter"/>
</dbReference>